<reference evidence="5" key="1">
    <citation type="submission" date="2020-01" db="EMBL/GenBank/DDBJ databases">
        <authorList>
            <consortium name="DOE Joint Genome Institute"/>
            <person name="Haridas S."/>
            <person name="Albert R."/>
            <person name="Binder M."/>
            <person name="Bloem J."/>
            <person name="Labutti K."/>
            <person name="Salamov A."/>
            <person name="Andreopoulos B."/>
            <person name="Baker S.E."/>
            <person name="Barry K."/>
            <person name="Bills G."/>
            <person name="Bluhm B.H."/>
            <person name="Cannon C."/>
            <person name="Castanera R."/>
            <person name="Culley D.E."/>
            <person name="Daum C."/>
            <person name="Ezra D."/>
            <person name="Gonzalez J.B."/>
            <person name="Henrissat B."/>
            <person name="Kuo A."/>
            <person name="Liang C."/>
            <person name="Lipzen A."/>
            <person name="Lutzoni F."/>
            <person name="Magnuson J."/>
            <person name="Mondo S."/>
            <person name="Nolan M."/>
            <person name="Ohm R."/>
            <person name="Pangilinan J."/>
            <person name="Park H.-J."/>
            <person name="Ramirez L."/>
            <person name="Alfaro M."/>
            <person name="Sun H."/>
            <person name="Tritt A."/>
            <person name="Yoshinaga Y."/>
            <person name="Zwiers L.-H."/>
            <person name="Turgeon B.G."/>
            <person name="Goodwin S.B."/>
            <person name="Spatafora J.W."/>
            <person name="Crous P.W."/>
            <person name="Grigoriev I.V."/>
        </authorList>
    </citation>
    <scope>NUCLEOTIDE SEQUENCE</scope>
    <source>
        <strain evidence="5">CBS 342.82</strain>
    </source>
</reference>
<dbReference type="Gene3D" id="1.25.40.20">
    <property type="entry name" value="Ankyrin repeat-containing domain"/>
    <property type="match status" value="1"/>
</dbReference>
<gene>
    <name evidence="5" type="ORF">K489DRAFT_374435</name>
</gene>
<reference evidence="5" key="2">
    <citation type="submission" date="2020-04" db="EMBL/GenBank/DDBJ databases">
        <authorList>
            <consortium name="NCBI Genome Project"/>
        </authorList>
    </citation>
    <scope>NUCLEOTIDE SEQUENCE</scope>
    <source>
        <strain evidence="5">CBS 342.82</strain>
    </source>
</reference>
<feature type="repeat" description="ANK" evidence="3">
    <location>
        <begin position="217"/>
        <end position="245"/>
    </location>
</feature>
<sequence>MLITPHIQDLPSEVFDHIIEHVIITLGIYRAVPLRRVSKTFDAAILHAICKRRIIDVQHKATPTLLERLSPEFRARIFLQPSRSIECEIHIYVSVVATTNEALDVYFHHESEKARFQRHQLVAQNICFPHFGLVTDVDDATFKMSLNYIRQQQQKANGYSTPWMRQSMLEDPVTQAQNLLSAAALCGDLIVVKDVFTSADPALLSNNRSWTPFYHRPLILAAAAGHFEVVEYLLENGACLERDEEAELTILHGHTRIRIRTREEKFGPWHLADPAPKWRSSEWIDWADIAELPRHPLSAATRNGHTNIVHLLLKNEYRLPLDDTMYLKAMLGGAMAGRLDLVELLLHTVGRSLNDIRGLGQMLLHYAVVAGQIDSVNRLEKWGLDRNACLHRDTDLCSGSFLINPDSRFGSFAYPLMIAASKGDLEMTKFLMSKTPDQSFMETPKYERPVELAAKHGHEEVMRLLLNYGADPGMAFVAASSSGQMHLMRYLLETYPDLIDPDIQASKTAPNGRIIGQLALKRATKACHLAAMTYLVQAGASPDHGATPAMTRRNFPTGTRPMQIAKDTGKQFVVDHLVSLGARENVLDREKKLLDYESYCRFNAVVPFPDTWEWMSK</sequence>
<dbReference type="PROSITE" id="PS50297">
    <property type="entry name" value="ANK_REP_REGION"/>
    <property type="match status" value="2"/>
</dbReference>
<keyword evidence="1" id="KW-0677">Repeat</keyword>
<organism evidence="5">
    <name type="scientific">Dissoconium aciculare CBS 342.82</name>
    <dbReference type="NCBI Taxonomy" id="1314786"/>
    <lineage>
        <taxon>Eukaryota</taxon>
        <taxon>Fungi</taxon>
        <taxon>Dikarya</taxon>
        <taxon>Ascomycota</taxon>
        <taxon>Pezizomycotina</taxon>
        <taxon>Dothideomycetes</taxon>
        <taxon>Dothideomycetidae</taxon>
        <taxon>Mycosphaerellales</taxon>
        <taxon>Dissoconiaceae</taxon>
        <taxon>Dissoconium</taxon>
    </lineage>
</organism>
<proteinExistence type="predicted"/>
<dbReference type="PROSITE" id="PS50088">
    <property type="entry name" value="ANK_REPEAT"/>
    <property type="match status" value="2"/>
</dbReference>
<dbReference type="InterPro" id="IPR036770">
    <property type="entry name" value="Ankyrin_rpt-contain_sf"/>
</dbReference>
<dbReference type="Pfam" id="PF12796">
    <property type="entry name" value="Ank_2"/>
    <property type="match status" value="1"/>
</dbReference>
<dbReference type="InterPro" id="IPR050889">
    <property type="entry name" value="Dendritic_Spine_Reg/Scaffold"/>
</dbReference>
<dbReference type="Proteomes" id="UP000504637">
    <property type="component" value="Unplaced"/>
</dbReference>
<feature type="repeat" description="ANK" evidence="3">
    <location>
        <begin position="445"/>
        <end position="471"/>
    </location>
</feature>
<dbReference type="InterPro" id="IPR002110">
    <property type="entry name" value="Ankyrin_rpt"/>
</dbReference>
<dbReference type="GeneID" id="54361324"/>
<protein>
    <submittedName>
        <fullName evidence="5">Ankyrin</fullName>
    </submittedName>
</protein>
<reference evidence="5" key="3">
    <citation type="submission" date="2025-08" db="UniProtKB">
        <authorList>
            <consortium name="RefSeq"/>
        </authorList>
    </citation>
    <scope>IDENTIFICATION</scope>
    <source>
        <strain evidence="5">CBS 342.82</strain>
    </source>
</reference>
<dbReference type="PANTHER" id="PTHR24166">
    <property type="entry name" value="ROLLING PEBBLES, ISOFORM B"/>
    <property type="match status" value="1"/>
</dbReference>
<dbReference type="AlphaFoldDB" id="A0A6J3LQV6"/>
<dbReference type="SUPFAM" id="SSF48403">
    <property type="entry name" value="Ankyrin repeat"/>
    <property type="match status" value="1"/>
</dbReference>
<keyword evidence="2 3" id="KW-0040">ANK repeat</keyword>
<dbReference type="OrthoDB" id="4772757at2759"/>
<dbReference type="RefSeq" id="XP_033455287.1">
    <property type="nucleotide sequence ID" value="XM_033603524.1"/>
</dbReference>
<dbReference type="PANTHER" id="PTHR24166:SF48">
    <property type="entry name" value="PROTEIN VAPYRIN"/>
    <property type="match status" value="1"/>
</dbReference>
<name>A0A6J3LQV6_9PEZI</name>
<evidence type="ECO:0000313" key="5">
    <source>
        <dbReference type="RefSeq" id="XP_033455287.1"/>
    </source>
</evidence>
<dbReference type="SMART" id="SM00248">
    <property type="entry name" value="ANK"/>
    <property type="match status" value="6"/>
</dbReference>
<dbReference type="Pfam" id="PF00023">
    <property type="entry name" value="Ank"/>
    <property type="match status" value="1"/>
</dbReference>
<evidence type="ECO:0000256" key="1">
    <source>
        <dbReference type="ARBA" id="ARBA00022737"/>
    </source>
</evidence>
<keyword evidence="4" id="KW-1185">Reference proteome</keyword>
<accession>A0A6J3LQV6</accession>
<evidence type="ECO:0000313" key="4">
    <source>
        <dbReference type="Proteomes" id="UP000504637"/>
    </source>
</evidence>
<evidence type="ECO:0000256" key="2">
    <source>
        <dbReference type="ARBA" id="ARBA00023043"/>
    </source>
</evidence>
<evidence type="ECO:0000256" key="3">
    <source>
        <dbReference type="PROSITE-ProRule" id="PRU00023"/>
    </source>
</evidence>